<dbReference type="InterPro" id="IPR023211">
    <property type="entry name" value="DNA_pol_palm_dom_sf"/>
</dbReference>
<comment type="catalytic activity">
    <reaction evidence="12">
        <text>DNA(n) + a 2'-deoxyribonucleoside 5'-triphosphate = DNA(n+1) + diphosphate</text>
        <dbReference type="Rhea" id="RHEA:22508"/>
        <dbReference type="Rhea" id="RHEA-COMP:17339"/>
        <dbReference type="Rhea" id="RHEA-COMP:17340"/>
        <dbReference type="ChEBI" id="CHEBI:33019"/>
        <dbReference type="ChEBI" id="CHEBI:61560"/>
        <dbReference type="ChEBI" id="CHEBI:173112"/>
        <dbReference type="EC" id="2.7.7.7"/>
    </reaction>
</comment>
<dbReference type="Gene3D" id="3.30.70.2820">
    <property type="match status" value="1"/>
</dbReference>
<keyword evidence="19" id="KW-1185">Reference proteome</keyword>
<accession>A0A833S1L4</accession>
<dbReference type="CDD" id="cd05532">
    <property type="entry name" value="POLBc_alpha"/>
    <property type="match status" value="1"/>
</dbReference>
<evidence type="ECO:0000259" key="17">
    <source>
        <dbReference type="Pfam" id="PF12254"/>
    </source>
</evidence>
<evidence type="ECO:0000256" key="4">
    <source>
        <dbReference type="ARBA" id="ARBA00022695"/>
    </source>
</evidence>
<evidence type="ECO:0000256" key="2">
    <source>
        <dbReference type="ARBA" id="ARBA00005755"/>
    </source>
</evidence>
<feature type="compositionally biased region" description="Basic residues" evidence="13">
    <location>
        <begin position="116"/>
        <end position="126"/>
    </location>
</feature>
<evidence type="ECO:0000256" key="10">
    <source>
        <dbReference type="ARBA" id="ARBA00023125"/>
    </source>
</evidence>
<dbReference type="InterPro" id="IPR012337">
    <property type="entry name" value="RNaseH-like_sf"/>
</dbReference>
<dbReference type="InterPro" id="IPR038256">
    <property type="entry name" value="Pol_alpha_znc_sf"/>
</dbReference>
<feature type="domain" description="Zinc finger DNA-directed DNA polymerase family B alpha" evidence="16">
    <location>
        <begin position="1283"/>
        <end position="1461"/>
    </location>
</feature>
<dbReference type="Pfam" id="PF03104">
    <property type="entry name" value="DNA_pol_B_exo1"/>
    <property type="match status" value="1"/>
</dbReference>
<keyword evidence="11" id="KW-0539">Nucleus</keyword>
<comment type="caution">
    <text evidence="18">The sequence shown here is derived from an EMBL/GenBank/DDBJ whole genome shotgun (WGS) entry which is preliminary data.</text>
</comment>
<dbReference type="InterPro" id="IPR036397">
    <property type="entry name" value="RNaseH_sf"/>
</dbReference>
<evidence type="ECO:0000259" key="15">
    <source>
        <dbReference type="Pfam" id="PF03104"/>
    </source>
</evidence>
<evidence type="ECO:0000256" key="12">
    <source>
        <dbReference type="RuleBase" id="RU000442"/>
    </source>
</evidence>
<evidence type="ECO:0000256" key="13">
    <source>
        <dbReference type="SAM" id="MobiDB-lite"/>
    </source>
</evidence>
<evidence type="ECO:0000256" key="11">
    <source>
        <dbReference type="ARBA" id="ARBA00023242"/>
    </source>
</evidence>
<dbReference type="SUPFAM" id="SSF56672">
    <property type="entry name" value="DNA/RNA polymerases"/>
    <property type="match status" value="1"/>
</dbReference>
<keyword evidence="8" id="KW-0862">Zinc</keyword>
<dbReference type="FunFam" id="1.10.287.690:FF:000003">
    <property type="entry name" value="DNA polymerase"/>
    <property type="match status" value="1"/>
</dbReference>
<proteinExistence type="inferred from homology"/>
<dbReference type="GO" id="GO:1902975">
    <property type="term" value="P:mitotic DNA replication initiation"/>
    <property type="evidence" value="ECO:0007669"/>
    <property type="project" value="InterPro"/>
</dbReference>
<evidence type="ECO:0000259" key="16">
    <source>
        <dbReference type="Pfam" id="PF08996"/>
    </source>
</evidence>
<evidence type="ECO:0000256" key="7">
    <source>
        <dbReference type="ARBA" id="ARBA00022771"/>
    </source>
</evidence>
<dbReference type="Gene3D" id="1.10.287.690">
    <property type="entry name" value="Helix hairpin bin"/>
    <property type="match status" value="1"/>
</dbReference>
<gene>
    <name evidence="18" type="ORF">E2986_08963</name>
</gene>
<evidence type="ECO:0000313" key="18">
    <source>
        <dbReference type="EMBL" id="KAF3426047.1"/>
    </source>
</evidence>
<dbReference type="PRINTS" id="PR00106">
    <property type="entry name" value="DNAPOLB"/>
</dbReference>
<dbReference type="GO" id="GO:0008270">
    <property type="term" value="F:zinc ion binding"/>
    <property type="evidence" value="ECO:0007669"/>
    <property type="project" value="UniProtKB-KW"/>
</dbReference>
<evidence type="ECO:0000313" key="19">
    <source>
        <dbReference type="Proteomes" id="UP000655588"/>
    </source>
</evidence>
<dbReference type="InterPro" id="IPR017964">
    <property type="entry name" value="DNA-dir_DNA_pol_B_CS"/>
</dbReference>
<dbReference type="SUPFAM" id="SSF90234">
    <property type="entry name" value="Zinc finger domain of DNA polymerase-alpha"/>
    <property type="match status" value="1"/>
</dbReference>
<dbReference type="FunFam" id="1.10.132.60:FF:000004">
    <property type="entry name" value="DNA polymerase"/>
    <property type="match status" value="1"/>
</dbReference>
<dbReference type="InterPro" id="IPR006133">
    <property type="entry name" value="DNA-dir_DNA_pol_B_exonuc"/>
</dbReference>
<feature type="domain" description="DNA polymerase alpha catalytic subunit N-terminal" evidence="17">
    <location>
        <begin position="44"/>
        <end position="104"/>
    </location>
</feature>
<keyword evidence="7" id="KW-0863">Zinc-finger</keyword>
<dbReference type="SUPFAM" id="SSF53098">
    <property type="entry name" value="Ribonuclease H-like"/>
    <property type="match status" value="1"/>
</dbReference>
<feature type="region of interest" description="Disordered" evidence="13">
    <location>
        <begin position="115"/>
        <end position="134"/>
    </location>
</feature>
<dbReference type="InterPro" id="IPR024647">
    <property type="entry name" value="DNA_pol_a_cat_su_N"/>
</dbReference>
<dbReference type="CDD" id="cd05776">
    <property type="entry name" value="DNA_polB_alpha_exo"/>
    <property type="match status" value="1"/>
</dbReference>
<dbReference type="PROSITE" id="PS00116">
    <property type="entry name" value="DNA_POLYMERASE_B"/>
    <property type="match status" value="1"/>
</dbReference>
<dbReference type="Pfam" id="PF08996">
    <property type="entry name" value="zf-DNA_Pol"/>
    <property type="match status" value="1"/>
</dbReference>
<dbReference type="Gene3D" id="1.10.132.60">
    <property type="entry name" value="DNA polymerase family B, C-terminal domain"/>
    <property type="match status" value="1"/>
</dbReference>
<dbReference type="Pfam" id="PF00136">
    <property type="entry name" value="DNA_pol_B"/>
    <property type="match status" value="1"/>
</dbReference>
<evidence type="ECO:0000259" key="14">
    <source>
        <dbReference type="Pfam" id="PF00136"/>
    </source>
</evidence>
<dbReference type="InterPro" id="IPR042087">
    <property type="entry name" value="DNA_pol_B_thumb"/>
</dbReference>
<dbReference type="InterPro" id="IPR006134">
    <property type="entry name" value="DNA-dir_DNA_pol_B_multi_dom"/>
</dbReference>
<evidence type="ECO:0000256" key="1">
    <source>
        <dbReference type="ARBA" id="ARBA00004123"/>
    </source>
</evidence>
<organism evidence="18 19">
    <name type="scientific">Frieseomelitta varia</name>
    <dbReference type="NCBI Taxonomy" id="561572"/>
    <lineage>
        <taxon>Eukaryota</taxon>
        <taxon>Metazoa</taxon>
        <taxon>Ecdysozoa</taxon>
        <taxon>Arthropoda</taxon>
        <taxon>Hexapoda</taxon>
        <taxon>Insecta</taxon>
        <taxon>Pterygota</taxon>
        <taxon>Neoptera</taxon>
        <taxon>Endopterygota</taxon>
        <taxon>Hymenoptera</taxon>
        <taxon>Apocrita</taxon>
        <taxon>Aculeata</taxon>
        <taxon>Apoidea</taxon>
        <taxon>Anthophila</taxon>
        <taxon>Apidae</taxon>
        <taxon>Frieseomelitta</taxon>
    </lineage>
</organism>
<keyword evidence="6" id="KW-0479">Metal-binding</keyword>
<dbReference type="GO" id="GO:0006273">
    <property type="term" value="P:lagging strand elongation"/>
    <property type="evidence" value="ECO:0007669"/>
    <property type="project" value="TreeGrafter"/>
</dbReference>
<dbReference type="SMART" id="SM00486">
    <property type="entry name" value="POLBc"/>
    <property type="match status" value="1"/>
</dbReference>
<dbReference type="GO" id="GO:0005658">
    <property type="term" value="C:alpha DNA polymerase:primase complex"/>
    <property type="evidence" value="ECO:0007669"/>
    <property type="project" value="TreeGrafter"/>
</dbReference>
<dbReference type="GO" id="GO:0003682">
    <property type="term" value="F:chromatin binding"/>
    <property type="evidence" value="ECO:0007669"/>
    <property type="project" value="TreeGrafter"/>
</dbReference>
<dbReference type="PANTHER" id="PTHR45861:SF1">
    <property type="entry name" value="DNA POLYMERASE ALPHA CATALYTIC SUBUNIT"/>
    <property type="match status" value="1"/>
</dbReference>
<keyword evidence="3 12" id="KW-0808">Transferase</keyword>
<feature type="domain" description="DNA-directed DNA polymerase family B multifunctional" evidence="14">
    <location>
        <begin position="819"/>
        <end position="1247"/>
    </location>
</feature>
<reference evidence="18" key="1">
    <citation type="submission" date="2019-11" db="EMBL/GenBank/DDBJ databases">
        <title>The nuclear and mitochondrial genomes of Frieseomelitta varia - a highly eusocial stingless bee (Meliponini) with a permanently sterile worker caste.</title>
        <authorList>
            <person name="Freitas F.C.P."/>
            <person name="Lourenco A.P."/>
            <person name="Nunes F.M.F."/>
            <person name="Paschoal A.R."/>
            <person name="Abreu F.C.P."/>
            <person name="Barbin F.O."/>
            <person name="Bataglia L."/>
            <person name="Cardoso-Junior C.A.M."/>
            <person name="Cervoni M.S."/>
            <person name="Silva S.R."/>
            <person name="Dalarmi F."/>
            <person name="Del Lama M.A."/>
            <person name="Depintor T.S."/>
            <person name="Ferreira K.M."/>
            <person name="Goria P.S."/>
            <person name="Jaskot M.C."/>
            <person name="Lago D.C."/>
            <person name="Luna-Lucena D."/>
            <person name="Moda L.M."/>
            <person name="Nascimento L."/>
            <person name="Pedrino M."/>
            <person name="Rabico F.O."/>
            <person name="Sanches F.C."/>
            <person name="Santos D.E."/>
            <person name="Santos C.G."/>
            <person name="Vieira J."/>
            <person name="Lopes T.F."/>
            <person name="Barchuk A.R."/>
            <person name="Hartfelder K."/>
            <person name="Simoes Z.L.P."/>
            <person name="Bitondi M.M.G."/>
            <person name="Pinheiro D.G."/>
        </authorList>
    </citation>
    <scope>NUCLEOTIDE SEQUENCE</scope>
    <source>
        <strain evidence="18">USP_RPSP 00005682</strain>
        <tissue evidence="18">Whole individual</tissue>
    </source>
</reference>
<dbReference type="Pfam" id="PF12254">
    <property type="entry name" value="DNA_pol_alpha_N"/>
    <property type="match status" value="1"/>
</dbReference>
<comment type="similarity">
    <text evidence="2 12">Belongs to the DNA polymerase type-B family.</text>
</comment>
<evidence type="ECO:0000256" key="5">
    <source>
        <dbReference type="ARBA" id="ARBA00022705"/>
    </source>
</evidence>
<dbReference type="Gene3D" id="2.40.50.730">
    <property type="match status" value="1"/>
</dbReference>
<dbReference type="Gene3D" id="3.30.420.10">
    <property type="entry name" value="Ribonuclease H-like superfamily/Ribonuclease H"/>
    <property type="match status" value="1"/>
</dbReference>
<dbReference type="Gene3D" id="3.90.1600.10">
    <property type="entry name" value="Palm domain of DNA polymerase"/>
    <property type="match status" value="1"/>
</dbReference>
<evidence type="ECO:0000256" key="8">
    <source>
        <dbReference type="ARBA" id="ARBA00022833"/>
    </source>
</evidence>
<dbReference type="InterPro" id="IPR015088">
    <property type="entry name" value="Znf_DNA-dir_DNA_pol_B_alpha"/>
</dbReference>
<keyword evidence="9 12" id="KW-0239">DNA-directed DNA polymerase</keyword>
<protein>
    <recommendedName>
        <fullName evidence="12">DNA polymerase</fullName>
        <ecNumber evidence="12">2.7.7.7</ecNumber>
    </recommendedName>
</protein>
<evidence type="ECO:0000256" key="6">
    <source>
        <dbReference type="ARBA" id="ARBA00022723"/>
    </source>
</evidence>
<dbReference type="PANTHER" id="PTHR45861">
    <property type="entry name" value="DNA POLYMERASE ALPHA CATALYTIC SUBUNIT"/>
    <property type="match status" value="1"/>
</dbReference>
<dbReference type="Proteomes" id="UP000655588">
    <property type="component" value="Unassembled WGS sequence"/>
</dbReference>
<dbReference type="GO" id="GO:0000166">
    <property type="term" value="F:nucleotide binding"/>
    <property type="evidence" value="ECO:0007669"/>
    <property type="project" value="InterPro"/>
</dbReference>
<sequence>MTSLLKNIFIKNHEQNFNVKLDLLNCKGRAKRQKIDKTGRLSALEKLKQLKGSKHKYEIDELENVYEEVDEKEYSKTVIERQNDDWIVDDGESGYIEDGREIFDDDLDDKSIQEARKHKIAGPRKNKKDDAKKKGNIQNMLINMSSKKKTDTKLNDDSILGDLMSELKKDDTPKQSKSRSIKNKFCTTPKLSEKTVEKKMESISECEKIRYDDDDDDTLIMFDKPEKVNMHKQTESISQVENITSNENSSQIIIDDTSNSEITTLSLQSEEHVKETSSSQIIETETEDLSQFVGDFSVDFEDDNIDQNEKPMLPINKENKENKSSTQMKMKDVEKKNFDLENFNATLDIGFETQMSNIEVSADTTEVPLPLVTNANNEEVFRFYWWDAYEDPYKQPGVVYLFGKVFVPSIKEYCSCCLTVKNIPRRIYLLPRVYIKSSSAENDEKERLNTIEDVYKEFNQFANKLGIKEFRSSKVSKNYAFEQEGTPAKSDYLEVRYSTSYPPVPSNYSGPSIERVFGTTINSLELLLIERNIKGPCWLDVKCPLPTGVQTSWCKIKVNCMKMENISVFSDSQTLPPLVLITLNIRTSFNTKLQQNEVVMIAVLIHHKYHIDKEPPKPPFQQHFCLITHPRDMPWPRQAREMLSNISYTTLMKFETETDLLEELLKIINTADPDLLIGYDCGFQFDILMQRMITLKVSNWSRFGKLRRSVPPLIRGKVNLNQAAAGRPICDIQVSAKELNLKVRSYDLQSLCIAVLKKKENECKEIKSNKCILFYSTLNKIDNLIKITLTEALYILSIVFELNVLPLALQITCIAGNVISRTLTAGRAERNEYLLLHAFHLKNYITPDKRITKRGKDNEENTSKKKAAYAGGLVLDPKKGFYDKLILLMDFNSLYPSIIQEYNLCFTTVPGAAYAEYEDLSIPESNLEFGIIPTEICKLVESRVEVKKLMKTPNISPELKMQYNIRQLALKLTANSMYGCLGATHCRFYAKGLAALVTAKGREILQHTKSLVEKLNYEVIYGDTDSIMINTSLLDYDEVFSVGKKIKQEVNKLYKRVELDIDGVFRYLLLLQKKKYAAVTMTKLPNGQIELTQEHKGLDIVRRDWCQLACDVGKKILDHLLSDKLCDDRIEQIFSMLHDVAQNVRENQVPLSSLIITKQLSKNPNEYPDTKQAHVQVALRLNKEGGRMWKAGDTIPYIICDDGTEKSATERAYHIDEYKKSDSLKIDINYYLLSQIFPIVLRICEPIEGIDDVLLAKCLGLENIYKSRRIIHQEHGDIPLLMEEDRFRYCLPLKFNCRNEKCQSEIIIKDIVNEEFGNQLSLASCSNPDCKVQPWTYINTIQNAVTLAIRELVNEYYNGWLECENPTCGEQTQEIPLDFEPIYPTCRKCNDGELHRVFTDTKLYNQMCFYLHLFDVTQSKYKNLLSQCPQGMREAYDSLKEAIEKILRRNAFSVVCLDTIFSNNDEQEEKSSLYTGTLEISDGLDDEEVITKII</sequence>
<evidence type="ECO:0000256" key="9">
    <source>
        <dbReference type="ARBA" id="ARBA00022932"/>
    </source>
</evidence>
<dbReference type="GO" id="GO:0003688">
    <property type="term" value="F:DNA replication origin binding"/>
    <property type="evidence" value="ECO:0007669"/>
    <property type="project" value="TreeGrafter"/>
</dbReference>
<keyword evidence="5 12" id="KW-0235">DNA replication</keyword>
<dbReference type="Gene3D" id="6.10.10.100">
    <property type="match status" value="1"/>
</dbReference>
<dbReference type="EC" id="2.7.7.7" evidence="12"/>
<comment type="subcellular location">
    <subcellularLocation>
        <location evidence="1">Nucleus</location>
    </subcellularLocation>
</comment>
<dbReference type="InterPro" id="IPR043502">
    <property type="entry name" value="DNA/RNA_pol_sf"/>
</dbReference>
<dbReference type="Gene3D" id="1.10.3200.20">
    <property type="entry name" value="DNA Polymerase alpha, zinc finger"/>
    <property type="match status" value="1"/>
</dbReference>
<keyword evidence="10 12" id="KW-0238">DNA-binding</keyword>
<dbReference type="GO" id="GO:0003887">
    <property type="term" value="F:DNA-directed DNA polymerase activity"/>
    <property type="evidence" value="ECO:0007669"/>
    <property type="project" value="UniProtKB-KW"/>
</dbReference>
<evidence type="ECO:0000256" key="3">
    <source>
        <dbReference type="ARBA" id="ARBA00022679"/>
    </source>
</evidence>
<dbReference type="GO" id="GO:0033554">
    <property type="term" value="P:cellular response to stress"/>
    <property type="evidence" value="ECO:0007669"/>
    <property type="project" value="UniProtKB-ARBA"/>
</dbReference>
<feature type="domain" description="DNA-directed DNA polymerase family B exonuclease" evidence="15">
    <location>
        <begin position="515"/>
        <end position="750"/>
    </location>
</feature>
<dbReference type="GO" id="GO:0003697">
    <property type="term" value="F:single-stranded DNA binding"/>
    <property type="evidence" value="ECO:0007669"/>
    <property type="project" value="TreeGrafter"/>
</dbReference>
<dbReference type="EMBL" id="WNWW01000345">
    <property type="protein sequence ID" value="KAF3426047.1"/>
    <property type="molecule type" value="Genomic_DNA"/>
</dbReference>
<dbReference type="InterPro" id="IPR006172">
    <property type="entry name" value="DNA-dir_DNA_pol_B"/>
</dbReference>
<keyword evidence="4 12" id="KW-0548">Nucleotidyltransferase</keyword>
<dbReference type="InterPro" id="IPR045846">
    <property type="entry name" value="POLBc_alpha"/>
</dbReference>
<name>A0A833S1L4_9HYME</name>
<dbReference type="NCBIfam" id="TIGR00592">
    <property type="entry name" value="pol2"/>
    <property type="match status" value="1"/>
</dbReference>
<dbReference type="GO" id="GO:0006272">
    <property type="term" value="P:leading strand elongation"/>
    <property type="evidence" value="ECO:0007669"/>
    <property type="project" value="TreeGrafter"/>
</dbReference>